<dbReference type="Gene3D" id="2.40.160.200">
    <property type="entry name" value="LURP1-related"/>
    <property type="match status" value="1"/>
</dbReference>
<dbReference type="OrthoDB" id="652307at2"/>
<gene>
    <name evidence="2" type="ORF">AOC36_07630</name>
</gene>
<dbReference type="RefSeq" id="WP_067633046.1">
    <property type="nucleotide sequence ID" value="NZ_CP013213.1"/>
</dbReference>
<accession>A0A109UHB7</accession>
<evidence type="ECO:0000313" key="2">
    <source>
        <dbReference type="EMBL" id="AMC93858.1"/>
    </source>
</evidence>
<proteinExistence type="inferred from homology"/>
<comment type="similarity">
    <text evidence="1">Belongs to the LOR family.</text>
</comment>
<dbReference type="SUPFAM" id="SSF54518">
    <property type="entry name" value="Tubby C-terminal domain-like"/>
    <property type="match status" value="1"/>
</dbReference>
<dbReference type="AlphaFoldDB" id="A0A109UHB7"/>
<dbReference type="InterPro" id="IPR007612">
    <property type="entry name" value="LOR"/>
</dbReference>
<dbReference type="InterPro" id="IPR038595">
    <property type="entry name" value="LOR_sf"/>
</dbReference>
<sequence length="164" mass="19410">MKLYIKQKVFTIAEKFEVKNEFGETVFYCEGSFFRIPKKFTIYDKNHEIVGEVEKVMLTLMPRYVIRDSRREVTLRKQFTFLFSAYILDNIDWKLEGNFTAHKYRLLYGNTIIMSIDKHWFTWGDSYELDIRDEDDAILALGIVLAIDRILSDDHNTANSNVSN</sequence>
<dbReference type="InterPro" id="IPR025659">
    <property type="entry name" value="Tubby-like_C"/>
</dbReference>
<evidence type="ECO:0000256" key="1">
    <source>
        <dbReference type="ARBA" id="ARBA00005437"/>
    </source>
</evidence>
<dbReference type="Proteomes" id="UP000063781">
    <property type="component" value="Chromosome"/>
</dbReference>
<dbReference type="KEGG" id="erl:AOC36_07630"/>
<evidence type="ECO:0000313" key="3">
    <source>
        <dbReference type="Proteomes" id="UP000063781"/>
    </source>
</evidence>
<reference evidence="2 3" key="1">
    <citation type="submission" date="2015-10" db="EMBL/GenBank/DDBJ databases">
        <title>Erysipelothrix larvae sp. LV19 isolated from the larval gut of the rhinoceros beetle, Trypoxylus dichotomus.</title>
        <authorList>
            <person name="Lim S."/>
            <person name="Kim B.-C."/>
        </authorList>
    </citation>
    <scope>NUCLEOTIDE SEQUENCE [LARGE SCALE GENOMIC DNA]</scope>
    <source>
        <strain evidence="2 3">LV19</strain>
    </source>
</reference>
<dbReference type="EMBL" id="CP013213">
    <property type="protein sequence ID" value="AMC93858.1"/>
    <property type="molecule type" value="Genomic_DNA"/>
</dbReference>
<evidence type="ECO:0008006" key="4">
    <source>
        <dbReference type="Google" id="ProtNLM"/>
    </source>
</evidence>
<protein>
    <recommendedName>
        <fullName evidence="4">LURP-one-related family protein</fullName>
    </recommendedName>
</protein>
<organism evidence="2 3">
    <name type="scientific">Erysipelothrix larvae</name>
    <dbReference type="NCBI Taxonomy" id="1514105"/>
    <lineage>
        <taxon>Bacteria</taxon>
        <taxon>Bacillati</taxon>
        <taxon>Bacillota</taxon>
        <taxon>Erysipelotrichia</taxon>
        <taxon>Erysipelotrichales</taxon>
        <taxon>Erysipelotrichaceae</taxon>
        <taxon>Erysipelothrix</taxon>
    </lineage>
</organism>
<keyword evidence="3" id="KW-1185">Reference proteome</keyword>
<name>A0A109UHB7_9FIRM</name>
<dbReference type="Pfam" id="PF04525">
    <property type="entry name" value="LOR"/>
    <property type="match status" value="1"/>
</dbReference>